<evidence type="ECO:0000313" key="4">
    <source>
        <dbReference type="EMBL" id="GEP67343.1"/>
    </source>
</evidence>
<dbReference type="EMBL" id="BKAL01000001">
    <property type="protein sequence ID" value="GEP67343.1"/>
    <property type="molecule type" value="Genomic_DNA"/>
</dbReference>
<keyword evidence="4" id="KW-0808">Transferase</keyword>
<evidence type="ECO:0000256" key="1">
    <source>
        <dbReference type="SAM" id="MobiDB-lite"/>
    </source>
</evidence>
<dbReference type="Pfam" id="PF01757">
    <property type="entry name" value="Acyl_transf_3"/>
    <property type="match status" value="1"/>
</dbReference>
<feature type="transmembrane region" description="Helical" evidence="2">
    <location>
        <begin position="176"/>
        <end position="193"/>
    </location>
</feature>
<dbReference type="RefSeq" id="WP_179561592.1">
    <property type="nucleotide sequence ID" value="NZ_BAABBJ010000005.1"/>
</dbReference>
<keyword evidence="2" id="KW-0472">Membrane</keyword>
<feature type="region of interest" description="Disordered" evidence="1">
    <location>
        <begin position="356"/>
        <end position="381"/>
    </location>
</feature>
<accession>A0A512P807</accession>
<dbReference type="PANTHER" id="PTHR23028">
    <property type="entry name" value="ACETYLTRANSFERASE"/>
    <property type="match status" value="1"/>
</dbReference>
<organism evidence="4 5">
    <name type="scientific">Cellulomonas soli</name>
    <dbReference type="NCBI Taxonomy" id="931535"/>
    <lineage>
        <taxon>Bacteria</taxon>
        <taxon>Bacillati</taxon>
        <taxon>Actinomycetota</taxon>
        <taxon>Actinomycetes</taxon>
        <taxon>Micrococcales</taxon>
        <taxon>Cellulomonadaceae</taxon>
        <taxon>Cellulomonas</taxon>
    </lineage>
</organism>
<evidence type="ECO:0000313" key="5">
    <source>
        <dbReference type="Proteomes" id="UP000321798"/>
    </source>
</evidence>
<dbReference type="GO" id="GO:0016747">
    <property type="term" value="F:acyltransferase activity, transferring groups other than amino-acyl groups"/>
    <property type="evidence" value="ECO:0007669"/>
    <property type="project" value="InterPro"/>
</dbReference>
<feature type="transmembrane region" description="Helical" evidence="2">
    <location>
        <begin position="265"/>
        <end position="283"/>
    </location>
</feature>
<dbReference type="AlphaFoldDB" id="A0A512P807"/>
<feature type="transmembrane region" description="Helical" evidence="2">
    <location>
        <begin position="150"/>
        <end position="169"/>
    </location>
</feature>
<protein>
    <submittedName>
        <fullName evidence="4">Acyltransferase</fullName>
    </submittedName>
</protein>
<gene>
    <name evidence="4" type="ORF">CSO01_00580</name>
</gene>
<feature type="transmembrane region" description="Helical" evidence="2">
    <location>
        <begin position="101"/>
        <end position="119"/>
    </location>
</feature>
<evidence type="ECO:0000259" key="3">
    <source>
        <dbReference type="Pfam" id="PF01757"/>
    </source>
</evidence>
<proteinExistence type="predicted"/>
<feature type="transmembrane region" description="Helical" evidence="2">
    <location>
        <begin position="205"/>
        <end position="227"/>
    </location>
</feature>
<feature type="domain" description="Acyltransferase 3" evidence="3">
    <location>
        <begin position="5"/>
        <end position="343"/>
    </location>
</feature>
<feature type="transmembrane region" description="Helical" evidence="2">
    <location>
        <begin position="50"/>
        <end position="80"/>
    </location>
</feature>
<keyword evidence="4" id="KW-0012">Acyltransferase</keyword>
<dbReference type="Proteomes" id="UP000321798">
    <property type="component" value="Unassembled WGS sequence"/>
</dbReference>
<keyword evidence="2" id="KW-1133">Transmembrane helix</keyword>
<feature type="transmembrane region" description="Helical" evidence="2">
    <location>
        <begin position="295"/>
        <end position="315"/>
    </location>
</feature>
<keyword evidence="5" id="KW-1185">Reference proteome</keyword>
<keyword evidence="2" id="KW-0812">Transmembrane</keyword>
<feature type="transmembrane region" description="Helical" evidence="2">
    <location>
        <begin position="327"/>
        <end position="347"/>
    </location>
</feature>
<comment type="caution">
    <text evidence="4">The sequence shown here is derived from an EMBL/GenBank/DDBJ whole genome shotgun (WGS) entry which is preliminary data.</text>
</comment>
<evidence type="ECO:0000256" key="2">
    <source>
        <dbReference type="SAM" id="Phobius"/>
    </source>
</evidence>
<reference evidence="4 5" key="1">
    <citation type="submission" date="2019-07" db="EMBL/GenBank/DDBJ databases">
        <title>Whole genome shotgun sequence of Cellulomonas soli NBRC 109434.</title>
        <authorList>
            <person name="Hosoyama A."/>
            <person name="Uohara A."/>
            <person name="Ohji S."/>
            <person name="Ichikawa N."/>
        </authorList>
    </citation>
    <scope>NUCLEOTIDE SEQUENCE [LARGE SCALE GENOMIC DNA]</scope>
    <source>
        <strain evidence="4 5">NBRC 109434</strain>
    </source>
</reference>
<dbReference type="InterPro" id="IPR002656">
    <property type="entry name" value="Acyl_transf_3_dom"/>
</dbReference>
<feature type="transmembrane region" description="Helical" evidence="2">
    <location>
        <begin position="12"/>
        <end position="30"/>
    </location>
</feature>
<dbReference type="InterPro" id="IPR050879">
    <property type="entry name" value="Acyltransferase_3"/>
</dbReference>
<feature type="transmembrane region" description="Helical" evidence="2">
    <location>
        <begin position="239"/>
        <end position="259"/>
    </location>
</feature>
<name>A0A512P807_9CELL</name>
<sequence length="381" mass="40117">MKRLQWANALRGIAALIVLGYHFSVAFWMSQDVSASLARRTPLYPGDDGAPVWARAISALPVDLAALGVALFFLLSGFVISISLDRYSRAGFVVGRAMRLLPTYAAGYLITCLTIAAMSDPGDELHAGSVLLGSVPGLAYLVRASAPGDGIVWTLIVELVFYGVCVVAFRRLTTRWWAIAAVAAGCALVQTLLPHLPSAAWAEGIRFVVLLACPFIPVMLVGVTLFVHRAGRLRRGPAVVLVLALVAEFVVLASTTPVVPTSWKYRLTFVGAVGVFSAVAAVGDRWSNPGRGLGFLAAISYPLYVVHPVLGYALISWLAGRGVWGPLAVLIAGAAAIGCATAIHLAVEKPTHHLGRRWAGRTRTAPTGNGAGPHELAGVGS</sequence>